<dbReference type="Gene3D" id="3.40.50.300">
    <property type="entry name" value="P-loop containing nucleotide triphosphate hydrolases"/>
    <property type="match status" value="1"/>
</dbReference>
<dbReference type="InterPro" id="IPR003439">
    <property type="entry name" value="ABC_transporter-like_ATP-bd"/>
</dbReference>
<gene>
    <name evidence="5" type="ORF">B9J77_02165</name>
</gene>
<keyword evidence="3 5" id="KW-0067">ATP-binding</keyword>
<dbReference type="EMBL" id="NDHY01000003">
    <property type="protein sequence ID" value="RII00554.1"/>
    <property type="molecule type" value="Genomic_DNA"/>
</dbReference>
<keyword evidence="2" id="KW-0547">Nucleotide-binding</keyword>
<dbReference type="PROSITE" id="PS00211">
    <property type="entry name" value="ABC_TRANSPORTER_1"/>
    <property type="match status" value="1"/>
</dbReference>
<evidence type="ECO:0000259" key="4">
    <source>
        <dbReference type="PROSITE" id="PS50893"/>
    </source>
</evidence>
<dbReference type="Pfam" id="PF00005">
    <property type="entry name" value="ABC_tran"/>
    <property type="match status" value="1"/>
</dbReference>
<dbReference type="InterPro" id="IPR003593">
    <property type="entry name" value="AAA+_ATPase"/>
</dbReference>
<evidence type="ECO:0000256" key="1">
    <source>
        <dbReference type="ARBA" id="ARBA00022448"/>
    </source>
</evidence>
<dbReference type="PROSITE" id="PS50893">
    <property type="entry name" value="ABC_TRANSPORTER_2"/>
    <property type="match status" value="1"/>
</dbReference>
<reference evidence="5 6" key="1">
    <citation type="submission" date="2018-08" db="EMBL/GenBank/DDBJ databases">
        <title>Draft genome of candidate division NPL-UPA2 bacterium Unc8 that adapted to ultra-basic serpentinizing groundwater.</title>
        <authorList>
            <person name="Ishii S."/>
            <person name="Suzuki S."/>
            <person name="Nealson K.H."/>
        </authorList>
    </citation>
    <scope>NUCLEOTIDE SEQUENCE [LARGE SCALE GENOMIC DNA]</scope>
    <source>
        <strain evidence="5">Unc8</strain>
    </source>
</reference>
<dbReference type="SMART" id="SM00382">
    <property type="entry name" value="AAA"/>
    <property type="match status" value="1"/>
</dbReference>
<feature type="domain" description="ABC transporter" evidence="4">
    <location>
        <begin position="6"/>
        <end position="240"/>
    </location>
</feature>
<keyword evidence="1" id="KW-0813">Transport</keyword>
<evidence type="ECO:0000313" key="5">
    <source>
        <dbReference type="EMBL" id="RII00554.1"/>
    </source>
</evidence>
<proteinExistence type="predicted"/>
<dbReference type="PANTHER" id="PTHR42939">
    <property type="entry name" value="ABC TRANSPORTER ATP-BINDING PROTEIN ALBC-RELATED"/>
    <property type="match status" value="1"/>
</dbReference>
<dbReference type="GO" id="GO:0016887">
    <property type="term" value="F:ATP hydrolysis activity"/>
    <property type="evidence" value="ECO:0007669"/>
    <property type="project" value="InterPro"/>
</dbReference>
<comment type="caution">
    <text evidence="5">The sequence shown here is derived from an EMBL/GenBank/DDBJ whole genome shotgun (WGS) entry which is preliminary data.</text>
</comment>
<dbReference type="AlphaFoldDB" id="A0A399FWF0"/>
<sequence length="283" mass="31917">MNEIAIKTNNLTKVYKNFWGRPRVRALNRLNLEIHRGEIFGLLGPNGSGKTTAVKLLLGLLFPTYGNSRVLGAPAGDVRTYQKIGFLPEESYFYRFLNAEEILDFYGRLFGIPKKERLKKSEELINLTGLADAKKRRLGEYSKGMARRIGLAQALINDPELIFLDEPTSGMDPIGCREIKDIVLDFKRRGKTTLLCSHLLADVEDVCDRVAILHKGNLIKMGAVNDLLTIKDIIQFSIKTPSEEALSRIKTVLNKESEVVEINHPAETMEELFLETIKEADKN</sequence>
<evidence type="ECO:0000256" key="3">
    <source>
        <dbReference type="ARBA" id="ARBA00022840"/>
    </source>
</evidence>
<evidence type="ECO:0000313" key="6">
    <source>
        <dbReference type="Proteomes" id="UP000266287"/>
    </source>
</evidence>
<name>A0A399FWF0_UNCN2</name>
<dbReference type="GO" id="GO:0005524">
    <property type="term" value="F:ATP binding"/>
    <property type="evidence" value="ECO:0007669"/>
    <property type="project" value="UniProtKB-KW"/>
</dbReference>
<dbReference type="InterPro" id="IPR017871">
    <property type="entry name" value="ABC_transporter-like_CS"/>
</dbReference>
<dbReference type="SUPFAM" id="SSF52540">
    <property type="entry name" value="P-loop containing nucleoside triphosphate hydrolases"/>
    <property type="match status" value="1"/>
</dbReference>
<protein>
    <submittedName>
        <fullName evidence="5">ABC transporter ATP-binding protein</fullName>
    </submittedName>
</protein>
<dbReference type="CDD" id="cd03230">
    <property type="entry name" value="ABC_DR_subfamily_A"/>
    <property type="match status" value="1"/>
</dbReference>
<accession>A0A399FWF0</accession>
<dbReference type="PANTHER" id="PTHR42939:SF1">
    <property type="entry name" value="ABC TRANSPORTER ATP-BINDING PROTEIN ALBC-RELATED"/>
    <property type="match status" value="1"/>
</dbReference>
<dbReference type="Proteomes" id="UP000266287">
    <property type="component" value="Unassembled WGS sequence"/>
</dbReference>
<evidence type="ECO:0000256" key="2">
    <source>
        <dbReference type="ARBA" id="ARBA00022741"/>
    </source>
</evidence>
<dbReference type="InterPro" id="IPR051782">
    <property type="entry name" value="ABC_Transporter_VariousFunc"/>
</dbReference>
<dbReference type="InterPro" id="IPR027417">
    <property type="entry name" value="P-loop_NTPase"/>
</dbReference>
<organism evidence="5 6">
    <name type="scientific">candidate division NPL-UPA2 bacterium Unc8</name>
    <dbReference type="NCBI Taxonomy" id="1980939"/>
    <lineage>
        <taxon>Bacteria</taxon>
    </lineage>
</organism>